<gene>
    <name evidence="3" type="ORF">K432DRAFT_421913</name>
</gene>
<evidence type="ECO:0000256" key="1">
    <source>
        <dbReference type="SAM" id="MobiDB-lite"/>
    </source>
</evidence>
<keyword evidence="2" id="KW-1133">Transmembrane helix</keyword>
<sequence length="206" mass="22420">MHRSPPPNPLSSSGTYLKPHSTTTSTTTSTYPAPLQIPTNPHPPSYFSFLAAWPPQSLPQPCQTPSLRQTLSVSNPGYRSLIHPLIPSTLPHKPTFCDQLNPMTTSFASRAWRQIFSPELSSALGISVEVVGTRLVKCAGAIFLGIAFIWALLFGARIILRKAEAEWRTLSLCDESGCKDLNAGKMDKGTERKGSEPDVKDACSVQ</sequence>
<keyword evidence="2" id="KW-0472">Membrane</keyword>
<organism evidence="3 4">
    <name type="scientific">Lepidopterella palustris CBS 459.81</name>
    <dbReference type="NCBI Taxonomy" id="1314670"/>
    <lineage>
        <taxon>Eukaryota</taxon>
        <taxon>Fungi</taxon>
        <taxon>Dikarya</taxon>
        <taxon>Ascomycota</taxon>
        <taxon>Pezizomycotina</taxon>
        <taxon>Dothideomycetes</taxon>
        <taxon>Pleosporomycetidae</taxon>
        <taxon>Mytilinidiales</taxon>
        <taxon>Argynnaceae</taxon>
        <taxon>Lepidopterella</taxon>
    </lineage>
</organism>
<dbReference type="Proteomes" id="UP000250266">
    <property type="component" value="Unassembled WGS sequence"/>
</dbReference>
<evidence type="ECO:0000313" key="3">
    <source>
        <dbReference type="EMBL" id="OCK85319.1"/>
    </source>
</evidence>
<name>A0A8E2JK14_9PEZI</name>
<proteinExistence type="predicted"/>
<evidence type="ECO:0000313" key="4">
    <source>
        <dbReference type="Proteomes" id="UP000250266"/>
    </source>
</evidence>
<keyword evidence="2" id="KW-0812">Transmembrane</keyword>
<feature type="compositionally biased region" description="Basic and acidic residues" evidence="1">
    <location>
        <begin position="185"/>
        <end position="206"/>
    </location>
</feature>
<feature type="region of interest" description="Disordered" evidence="1">
    <location>
        <begin position="182"/>
        <end position="206"/>
    </location>
</feature>
<feature type="region of interest" description="Disordered" evidence="1">
    <location>
        <begin position="1"/>
        <end position="37"/>
    </location>
</feature>
<dbReference type="EMBL" id="KV744821">
    <property type="protein sequence ID" value="OCK85319.1"/>
    <property type="molecule type" value="Genomic_DNA"/>
</dbReference>
<reference evidence="3 4" key="1">
    <citation type="journal article" date="2016" name="Nat. Commun.">
        <title>Ectomycorrhizal ecology is imprinted in the genome of the dominant symbiotic fungus Cenococcum geophilum.</title>
        <authorList>
            <consortium name="DOE Joint Genome Institute"/>
            <person name="Peter M."/>
            <person name="Kohler A."/>
            <person name="Ohm R.A."/>
            <person name="Kuo A."/>
            <person name="Krutzmann J."/>
            <person name="Morin E."/>
            <person name="Arend M."/>
            <person name="Barry K.W."/>
            <person name="Binder M."/>
            <person name="Choi C."/>
            <person name="Clum A."/>
            <person name="Copeland A."/>
            <person name="Grisel N."/>
            <person name="Haridas S."/>
            <person name="Kipfer T."/>
            <person name="LaButti K."/>
            <person name="Lindquist E."/>
            <person name="Lipzen A."/>
            <person name="Maire R."/>
            <person name="Meier B."/>
            <person name="Mihaltcheva S."/>
            <person name="Molinier V."/>
            <person name="Murat C."/>
            <person name="Poggeler S."/>
            <person name="Quandt C.A."/>
            <person name="Sperisen C."/>
            <person name="Tritt A."/>
            <person name="Tisserant E."/>
            <person name="Crous P.W."/>
            <person name="Henrissat B."/>
            <person name="Nehls U."/>
            <person name="Egli S."/>
            <person name="Spatafora J.W."/>
            <person name="Grigoriev I.V."/>
            <person name="Martin F.M."/>
        </authorList>
    </citation>
    <scope>NUCLEOTIDE SEQUENCE [LARGE SCALE GENOMIC DNA]</scope>
    <source>
        <strain evidence="3 4">CBS 459.81</strain>
    </source>
</reference>
<feature type="transmembrane region" description="Helical" evidence="2">
    <location>
        <begin position="139"/>
        <end position="160"/>
    </location>
</feature>
<evidence type="ECO:0000256" key="2">
    <source>
        <dbReference type="SAM" id="Phobius"/>
    </source>
</evidence>
<dbReference type="AlphaFoldDB" id="A0A8E2JK14"/>
<accession>A0A8E2JK14</accession>
<feature type="compositionally biased region" description="Low complexity" evidence="1">
    <location>
        <begin position="21"/>
        <end position="30"/>
    </location>
</feature>
<protein>
    <submittedName>
        <fullName evidence="3">Uncharacterized protein</fullName>
    </submittedName>
</protein>
<keyword evidence="4" id="KW-1185">Reference proteome</keyword>